<evidence type="ECO:0000256" key="4">
    <source>
        <dbReference type="ARBA" id="ARBA00023277"/>
    </source>
</evidence>
<dbReference type="InterPro" id="IPR008979">
    <property type="entry name" value="Galactose-bd-like_sf"/>
</dbReference>
<keyword evidence="3 6" id="KW-0378">Hydrolase</keyword>
<keyword evidence="2" id="KW-0858">Xylan degradation</keyword>
<keyword evidence="9" id="KW-1185">Reference proteome</keyword>
<feature type="signal peptide" evidence="7">
    <location>
        <begin position="1"/>
        <end position="19"/>
    </location>
</feature>
<evidence type="ECO:0000256" key="3">
    <source>
        <dbReference type="ARBA" id="ARBA00022801"/>
    </source>
</evidence>
<keyword evidence="5 6" id="KW-0326">Glycosidase</keyword>
<evidence type="ECO:0000256" key="5">
    <source>
        <dbReference type="ARBA" id="ARBA00023295"/>
    </source>
</evidence>
<dbReference type="CDD" id="cd08990">
    <property type="entry name" value="GH43_AXH_like"/>
    <property type="match status" value="1"/>
</dbReference>
<dbReference type="SUPFAM" id="SSF75005">
    <property type="entry name" value="Arabinanase/levansucrase/invertase"/>
    <property type="match status" value="1"/>
</dbReference>
<evidence type="ECO:0000256" key="2">
    <source>
        <dbReference type="ARBA" id="ARBA00022651"/>
    </source>
</evidence>
<comment type="caution">
    <text evidence="8">The sequence shown here is derived from an EMBL/GenBank/DDBJ whole genome shotgun (WGS) entry which is preliminary data.</text>
</comment>
<reference evidence="9" key="1">
    <citation type="journal article" date="2019" name="Int. J. Syst. Evol. Microbiol.">
        <title>The Global Catalogue of Microorganisms (GCM) 10K type strain sequencing project: providing services to taxonomists for standard genome sequencing and annotation.</title>
        <authorList>
            <consortium name="The Broad Institute Genomics Platform"/>
            <consortium name="The Broad Institute Genome Sequencing Center for Infectious Disease"/>
            <person name="Wu L."/>
            <person name="Ma J."/>
        </authorList>
    </citation>
    <scope>NUCLEOTIDE SEQUENCE [LARGE SCALE GENOMIC DNA]</scope>
    <source>
        <strain evidence="9">KCTC 42739</strain>
    </source>
</reference>
<dbReference type="Proteomes" id="UP001595713">
    <property type="component" value="Unassembled WGS sequence"/>
</dbReference>
<proteinExistence type="inferred from homology"/>
<protein>
    <submittedName>
        <fullName evidence="8">Family 43 glycosylhydrolase</fullName>
    </submittedName>
</protein>
<dbReference type="InterPro" id="IPR023296">
    <property type="entry name" value="Glyco_hydro_beta-prop_sf"/>
</dbReference>
<organism evidence="8 9">
    <name type="scientific">Sphingomonas hylomeconis</name>
    <dbReference type="NCBI Taxonomy" id="1395958"/>
    <lineage>
        <taxon>Bacteria</taxon>
        <taxon>Pseudomonadati</taxon>
        <taxon>Pseudomonadota</taxon>
        <taxon>Alphaproteobacteria</taxon>
        <taxon>Sphingomonadales</taxon>
        <taxon>Sphingomonadaceae</taxon>
        <taxon>Sphingomonas</taxon>
    </lineage>
</organism>
<keyword evidence="7" id="KW-0732">Signal</keyword>
<feature type="chain" id="PRO_5046516451" evidence="7">
    <location>
        <begin position="20"/>
        <end position="517"/>
    </location>
</feature>
<dbReference type="EMBL" id="JBHRXP010000002">
    <property type="protein sequence ID" value="MFC3579718.1"/>
    <property type="molecule type" value="Genomic_DNA"/>
</dbReference>
<evidence type="ECO:0000313" key="9">
    <source>
        <dbReference type="Proteomes" id="UP001595713"/>
    </source>
</evidence>
<dbReference type="Pfam" id="PF04616">
    <property type="entry name" value="Glyco_hydro_43"/>
    <property type="match status" value="1"/>
</dbReference>
<evidence type="ECO:0000256" key="6">
    <source>
        <dbReference type="RuleBase" id="RU361187"/>
    </source>
</evidence>
<dbReference type="Gene3D" id="2.60.120.260">
    <property type="entry name" value="Galactose-binding domain-like"/>
    <property type="match status" value="1"/>
</dbReference>
<dbReference type="Gene3D" id="2.115.10.20">
    <property type="entry name" value="Glycosyl hydrolase domain, family 43"/>
    <property type="match status" value="1"/>
</dbReference>
<dbReference type="RefSeq" id="WP_261293388.1">
    <property type="nucleotide sequence ID" value="NZ_JANQBK010000003.1"/>
</dbReference>
<keyword evidence="2" id="KW-0624">Polysaccharide degradation</keyword>
<keyword evidence="4" id="KW-0119">Carbohydrate metabolism</keyword>
<evidence type="ECO:0000256" key="1">
    <source>
        <dbReference type="ARBA" id="ARBA00009865"/>
    </source>
</evidence>
<accession>A0ABV7STA5</accession>
<name>A0ABV7STA5_9SPHN</name>
<sequence length="517" mass="56044">MKHLLSGAALAALPFAALADTPKGEPIHSTGNPILADGRYYSTDPAPVVIDGKLWILAGRDAAPPDVNDFVMGEWQLLETADPASGKWTHYPTIATSNQLFKWAEPNRAYAAQIVKGADKRLYMYAPVMEADSPAKDRFSIGVAVADSPTGPWVDAHPAGPIVSQRTPVPNEIQNIDPTVLVDDDGRVFLYWGTFGQLRGIELERDMVTPKGKPVSVTTLPGFFEAPWLMKRKGVYYMLYAGNRAGPTSECTPAVYYACIAYGTATSPLGPWTYRGVVLKPVSSTTSHSGAVEFKGQWYLAYHTADAAGGGHFRRSVALDRIEWDDSVSPARMRVVTPTRSPQPAPKPTRNIAAAAVPSASNEPIPLQYWIRALNDGKVRGAPLPPDLWGSWTGNNPPQQWIEYRWAKPVTVNGSRIMFWGDQPAGSGVGVAPPARWRLEYWHKGWKPVPKASGYGTAPNVFQETRFAPVTTRCLRATFDASHAGSYAGVAVQEWEVLAPVARVPVPAQGGGKAGCD</sequence>
<dbReference type="InterPro" id="IPR052176">
    <property type="entry name" value="Glycosyl_Hydrlase_43_Enz"/>
</dbReference>
<comment type="similarity">
    <text evidence="1 6">Belongs to the glycosyl hydrolase 43 family.</text>
</comment>
<evidence type="ECO:0000256" key="7">
    <source>
        <dbReference type="SAM" id="SignalP"/>
    </source>
</evidence>
<dbReference type="SUPFAM" id="SSF49785">
    <property type="entry name" value="Galactose-binding domain-like"/>
    <property type="match status" value="1"/>
</dbReference>
<dbReference type="PANTHER" id="PTHR43772">
    <property type="entry name" value="ENDO-1,4-BETA-XYLANASE"/>
    <property type="match status" value="1"/>
</dbReference>
<dbReference type="InterPro" id="IPR006710">
    <property type="entry name" value="Glyco_hydro_43"/>
</dbReference>
<dbReference type="PANTHER" id="PTHR43772:SF2">
    <property type="entry name" value="PUTATIVE (AFU_ORTHOLOGUE AFUA_2G04480)-RELATED"/>
    <property type="match status" value="1"/>
</dbReference>
<evidence type="ECO:0000313" key="8">
    <source>
        <dbReference type="EMBL" id="MFC3579718.1"/>
    </source>
</evidence>
<gene>
    <name evidence="8" type="ORF">ACFONA_06020</name>
</gene>